<dbReference type="Proteomes" id="UP000030901">
    <property type="component" value="Chromosome"/>
</dbReference>
<gene>
    <name evidence="1" type="ORF">FPB0191_01147</name>
</gene>
<dbReference type="Pfam" id="PF02413">
    <property type="entry name" value="Caudo_TAP"/>
    <property type="match status" value="1"/>
</dbReference>
<name>A0A0A7S6W1_FRIPE</name>
<dbReference type="PANTHER" id="PTHR34413">
    <property type="entry name" value="PROPHAGE TAIL FIBER ASSEMBLY PROTEIN HOMOLOG TFAE-RELATED-RELATED"/>
    <property type="match status" value="1"/>
</dbReference>
<dbReference type="EMBL" id="CP009056">
    <property type="protein sequence ID" value="AJA44971.1"/>
    <property type="molecule type" value="Genomic_DNA"/>
</dbReference>
<dbReference type="HOGENOM" id="CLU_1945611_0_0_6"/>
<keyword evidence="2" id="KW-1185">Reference proteome</keyword>
<evidence type="ECO:0000313" key="2">
    <source>
        <dbReference type="Proteomes" id="UP000030901"/>
    </source>
</evidence>
<accession>A0A0A7S6W1</accession>
<evidence type="ECO:0000313" key="1">
    <source>
        <dbReference type="EMBL" id="AJA44971.1"/>
    </source>
</evidence>
<organism evidence="1 2">
    <name type="scientific">Frischella perrara</name>
    <dbReference type="NCBI Taxonomy" id="1267021"/>
    <lineage>
        <taxon>Bacteria</taxon>
        <taxon>Pseudomonadati</taxon>
        <taxon>Pseudomonadota</taxon>
        <taxon>Gammaproteobacteria</taxon>
        <taxon>Orbales</taxon>
        <taxon>Orbaceae</taxon>
        <taxon>Frischella</taxon>
    </lineage>
</organism>
<sequence length="129" mass="15138">MISNKEYADLAVKANAENKVIYKHENGEYELVDQLTYQTCSYVDGEWVEDVTKKASYQQKIINMNKLAISSLLEEANNNISMLQDAIDLDMQEGNEEERIKEWKRYRILLTRIDVNNIVNIEYPEKPIF</sequence>
<dbReference type="PANTHER" id="PTHR34413:SF2">
    <property type="entry name" value="PROPHAGE TAIL FIBER ASSEMBLY PROTEIN HOMOLOG TFAE-RELATED"/>
    <property type="match status" value="1"/>
</dbReference>
<dbReference type="InterPro" id="IPR003458">
    <property type="entry name" value="Phage_T4_Gp38_tail_assem"/>
</dbReference>
<dbReference type="KEGG" id="fpp:FPB0191_01147"/>
<reference evidence="1 2" key="1">
    <citation type="journal article" date="2014" name="Appl. Environ. Microbiol.">
        <title>Gut symbionts from distinct hosts exhibit genotoxic activity via divergent colibactin biosynthetic pathways.</title>
        <authorList>
            <person name="Engel P."/>
            <person name="Vizcaino M.I."/>
            <person name="Crawford J.M."/>
        </authorList>
    </citation>
    <scope>NUCLEOTIDE SEQUENCE [LARGE SCALE GENOMIC DNA]</scope>
    <source>
        <strain evidence="1 2">PEB0191</strain>
    </source>
</reference>
<dbReference type="STRING" id="1267021.FPB0191_01147"/>
<protein>
    <submittedName>
        <fullName evidence="1">Caudovirales tail fiber assembly protein</fullName>
    </submittedName>
</protein>
<proteinExistence type="predicted"/>
<dbReference type="AlphaFoldDB" id="A0A0A7S6W1"/>
<dbReference type="InterPro" id="IPR051220">
    <property type="entry name" value="TFA_Chaperone"/>
</dbReference>
<dbReference type="RefSeq" id="WP_052236813.1">
    <property type="nucleotide sequence ID" value="NZ_CP009056.1"/>
</dbReference>